<gene>
    <name evidence="2" type="ORF">OH76DRAFT_1403963</name>
</gene>
<feature type="region of interest" description="Disordered" evidence="1">
    <location>
        <begin position="42"/>
        <end position="61"/>
    </location>
</feature>
<evidence type="ECO:0000313" key="3">
    <source>
        <dbReference type="Proteomes" id="UP000256964"/>
    </source>
</evidence>
<reference evidence="2 3" key="1">
    <citation type="journal article" date="2018" name="Biotechnol. Biofuels">
        <title>Integrative visual omics of the white-rot fungus Polyporus brumalis exposes the biotechnological potential of its oxidative enzymes for delignifying raw plant biomass.</title>
        <authorList>
            <person name="Miyauchi S."/>
            <person name="Rancon A."/>
            <person name="Drula E."/>
            <person name="Hage H."/>
            <person name="Chaduli D."/>
            <person name="Favel A."/>
            <person name="Grisel S."/>
            <person name="Henrissat B."/>
            <person name="Herpoel-Gimbert I."/>
            <person name="Ruiz-Duenas F.J."/>
            <person name="Chevret D."/>
            <person name="Hainaut M."/>
            <person name="Lin J."/>
            <person name="Wang M."/>
            <person name="Pangilinan J."/>
            <person name="Lipzen A."/>
            <person name="Lesage-Meessen L."/>
            <person name="Navarro D."/>
            <person name="Riley R."/>
            <person name="Grigoriev I.V."/>
            <person name="Zhou S."/>
            <person name="Raouche S."/>
            <person name="Rosso M.N."/>
        </authorList>
    </citation>
    <scope>NUCLEOTIDE SEQUENCE [LARGE SCALE GENOMIC DNA]</scope>
    <source>
        <strain evidence="2 3">BRFM 1820</strain>
    </source>
</reference>
<protein>
    <submittedName>
        <fullName evidence="2">Uncharacterized protein</fullName>
    </submittedName>
</protein>
<keyword evidence="3" id="KW-1185">Reference proteome</keyword>
<dbReference type="EMBL" id="KZ857407">
    <property type="protein sequence ID" value="RDX49066.1"/>
    <property type="molecule type" value="Genomic_DNA"/>
</dbReference>
<sequence>MPSISKIDNSCSLNEPLVWCKPARTVSHSKGGDELAATKYLSDRLQCPEKPQRSDRRDLQRDVDLKDLSSFRVGT</sequence>
<dbReference type="Proteomes" id="UP000256964">
    <property type="component" value="Unassembled WGS sequence"/>
</dbReference>
<organism evidence="2 3">
    <name type="scientific">Lentinus brumalis</name>
    <dbReference type="NCBI Taxonomy" id="2498619"/>
    <lineage>
        <taxon>Eukaryota</taxon>
        <taxon>Fungi</taxon>
        <taxon>Dikarya</taxon>
        <taxon>Basidiomycota</taxon>
        <taxon>Agaricomycotina</taxon>
        <taxon>Agaricomycetes</taxon>
        <taxon>Polyporales</taxon>
        <taxon>Polyporaceae</taxon>
        <taxon>Lentinus</taxon>
    </lineage>
</organism>
<dbReference type="AlphaFoldDB" id="A0A371D963"/>
<accession>A0A371D963</accession>
<feature type="compositionally biased region" description="Basic and acidic residues" evidence="1">
    <location>
        <begin position="46"/>
        <end position="61"/>
    </location>
</feature>
<name>A0A371D963_9APHY</name>
<evidence type="ECO:0000256" key="1">
    <source>
        <dbReference type="SAM" id="MobiDB-lite"/>
    </source>
</evidence>
<proteinExistence type="predicted"/>
<evidence type="ECO:0000313" key="2">
    <source>
        <dbReference type="EMBL" id="RDX49066.1"/>
    </source>
</evidence>